<accession>A0ABT8W6U6</accession>
<name>A0ABT8W6U6_9FLAO</name>
<dbReference type="CDD" id="cd07820">
    <property type="entry name" value="SRPBCC_3"/>
    <property type="match status" value="1"/>
</dbReference>
<evidence type="ECO:0000313" key="1">
    <source>
        <dbReference type="EMBL" id="MDO5968797.1"/>
    </source>
</evidence>
<gene>
    <name evidence="1" type="ORF">Q4Q35_03175</name>
</gene>
<dbReference type="Proteomes" id="UP001176883">
    <property type="component" value="Unassembled WGS sequence"/>
</dbReference>
<sequence>MPVIIIETKINADIKICFDLSRNIDFHKESLKHSNEKAIAGKTSGLIELGEWVTWEAVHFGIKQKLTSKITELKSPSFFVDEMVSGAFKSFRHEHHFKKSRDKTIMIDKFFYKSPFGILGQFVDWLFLKKYVYNLLKTRNMFLKEKAEAIF</sequence>
<reference evidence="1" key="1">
    <citation type="submission" date="2023-07" db="EMBL/GenBank/DDBJ databases">
        <title>Two novel species in the genus Flavivirga.</title>
        <authorList>
            <person name="Kwon K."/>
        </authorList>
    </citation>
    <scope>NUCLEOTIDE SEQUENCE</scope>
    <source>
        <strain evidence="1">KCTC 52353</strain>
    </source>
</reference>
<dbReference type="SUPFAM" id="SSF55961">
    <property type="entry name" value="Bet v1-like"/>
    <property type="match status" value="1"/>
</dbReference>
<comment type="caution">
    <text evidence="1">The sequence shown here is derived from an EMBL/GenBank/DDBJ whole genome shotgun (WGS) entry which is preliminary data.</text>
</comment>
<keyword evidence="2" id="KW-1185">Reference proteome</keyword>
<dbReference type="InterPro" id="IPR023393">
    <property type="entry name" value="START-like_dom_sf"/>
</dbReference>
<dbReference type="EMBL" id="JAUOEK010000055">
    <property type="protein sequence ID" value="MDO5968797.1"/>
    <property type="molecule type" value="Genomic_DNA"/>
</dbReference>
<proteinExistence type="predicted"/>
<dbReference type="RefSeq" id="WP_303276479.1">
    <property type="nucleotide sequence ID" value="NZ_JAUOEK010000055.1"/>
</dbReference>
<evidence type="ECO:0000313" key="2">
    <source>
        <dbReference type="Proteomes" id="UP001176883"/>
    </source>
</evidence>
<dbReference type="Gene3D" id="3.30.530.20">
    <property type="match status" value="1"/>
</dbReference>
<organism evidence="1 2">
    <name type="scientific">Flavivirga aquimarina</name>
    <dbReference type="NCBI Taxonomy" id="2027862"/>
    <lineage>
        <taxon>Bacteria</taxon>
        <taxon>Pseudomonadati</taxon>
        <taxon>Bacteroidota</taxon>
        <taxon>Flavobacteriia</taxon>
        <taxon>Flavobacteriales</taxon>
        <taxon>Flavobacteriaceae</taxon>
        <taxon>Flavivirga</taxon>
    </lineage>
</organism>
<protein>
    <submittedName>
        <fullName evidence="1">SRPBCC family protein</fullName>
    </submittedName>
</protein>